<dbReference type="Gene3D" id="2.170.210.20">
    <property type="entry name" value="Spindle assembly abnormal protein 6, N-terminal domain"/>
    <property type="match status" value="1"/>
</dbReference>
<feature type="compositionally biased region" description="Polar residues" evidence="7">
    <location>
        <begin position="593"/>
        <end position="622"/>
    </location>
</feature>
<organism evidence="9">
    <name type="scientific">Mesocestoides corti</name>
    <name type="common">Flatworm</name>
    <dbReference type="NCBI Taxonomy" id="53468"/>
    <lineage>
        <taxon>Eukaryota</taxon>
        <taxon>Metazoa</taxon>
        <taxon>Spiralia</taxon>
        <taxon>Lophotrochozoa</taxon>
        <taxon>Platyhelminthes</taxon>
        <taxon>Cestoda</taxon>
        <taxon>Eucestoda</taxon>
        <taxon>Cyclophyllidea</taxon>
        <taxon>Mesocestoididae</taxon>
        <taxon>Mesocestoides</taxon>
    </lineage>
</organism>
<evidence type="ECO:0000256" key="2">
    <source>
        <dbReference type="ARBA" id="ARBA00022490"/>
    </source>
</evidence>
<evidence type="ECO:0000256" key="4">
    <source>
        <dbReference type="ARBA" id="ARBA00023212"/>
    </source>
</evidence>
<dbReference type="GO" id="GO:0007099">
    <property type="term" value="P:centriole replication"/>
    <property type="evidence" value="ECO:0007669"/>
    <property type="project" value="TreeGrafter"/>
</dbReference>
<reference evidence="9" key="1">
    <citation type="submission" date="2019-11" db="UniProtKB">
        <authorList>
            <consortium name="WormBaseParasite"/>
        </authorList>
    </citation>
    <scope>IDENTIFICATION</scope>
</reference>
<keyword evidence="5" id="KW-0131">Cell cycle</keyword>
<dbReference type="InterPro" id="IPR038558">
    <property type="entry name" value="SAS-6_N_sf"/>
</dbReference>
<evidence type="ECO:0000256" key="1">
    <source>
        <dbReference type="ARBA" id="ARBA00004300"/>
    </source>
</evidence>
<keyword evidence="3 6" id="KW-0175">Coiled coil</keyword>
<feature type="coiled-coil region" evidence="6">
    <location>
        <begin position="344"/>
        <end position="469"/>
    </location>
</feature>
<name>A0A5K3EMH5_MESCO</name>
<dbReference type="PANTHER" id="PTHR44281">
    <property type="entry name" value="SPINDLE ASSEMBLY ABNORMAL PROTEIN 6 HOMOLOG"/>
    <property type="match status" value="1"/>
</dbReference>
<feature type="compositionally biased region" description="Low complexity" evidence="7">
    <location>
        <begin position="563"/>
        <end position="583"/>
    </location>
</feature>
<evidence type="ECO:0000256" key="6">
    <source>
        <dbReference type="SAM" id="Coils"/>
    </source>
</evidence>
<evidence type="ECO:0000256" key="5">
    <source>
        <dbReference type="ARBA" id="ARBA00023306"/>
    </source>
</evidence>
<dbReference type="Pfam" id="PF16531">
    <property type="entry name" value="SAS-6_N"/>
    <property type="match status" value="1"/>
</dbReference>
<keyword evidence="4" id="KW-0206">Cytoskeleton</keyword>
<sequence>MLKCYNQNHVVFCDLKKKISITVEQTNPSNTQVEKSLDISLTDENDLYFLFTAKIYACDFQRIKEQQGLLVEYNAFGQMLIDLLSKCLQEECNLSPRYILKFSESTEPHVLQIVETTDFRRLTHLAINFCAASDEALKAYLVSCIKKIKTNYELALDKCRLAEANLSHQLASSSQMSNELTSKLEDLKESQRREVCDLKNRYETQLEHIISSNEKAIELITTKHSSELKALQETHETEISGLRSKLESQTSALNTGNLREEELKLQLNSLSKNLVDTETILSGLRNENDAQKSEILSLRVKCDQLQSSISHLTTKYENMESMFTVEQKRASFLDSECNSQREQVRVVQEDLQKKAKHVEKLERLLKQQTSEVTKANSIIKQLQKELKTTHNKAKLRGQVATEQEKVLTVKESELEDAQTMVQELQQRLKAEQAKQAQGDFQINELQASLEEAKKTIENNENIISWLNRQISESYTSSWQQRLKSAGITIMPSYMSEKQPPPPQILPSGVAGEHPPINSGLIHLPPLGSVRSASGLPSTTTSSAHLPNSSAAGIPASFTSTTASNVGPSSVTSTSVGSRTFGSSPVVGRGVTANGVSSQPLAPNTPITTVASTRPPTVSSVASNAHRVTPRPPVSSSSSRLTAELAGMSIRSPVNHDRANPLLLRQPTSLQSVPKPTNCLSHASDFDSSLSRQSDGSRGPLHDSHNQPPSFVSSYFPQAAGPN</sequence>
<feature type="region of interest" description="Disordered" evidence="7">
    <location>
        <begin position="559"/>
        <end position="641"/>
    </location>
</feature>
<evidence type="ECO:0000256" key="3">
    <source>
        <dbReference type="ARBA" id="ARBA00023054"/>
    </source>
</evidence>
<evidence type="ECO:0000259" key="8">
    <source>
        <dbReference type="Pfam" id="PF16531"/>
    </source>
</evidence>
<dbReference type="AlphaFoldDB" id="A0A5K3EMH5"/>
<dbReference type="SUPFAM" id="SSF69989">
    <property type="entry name" value="C-terminal domain of PLC-beta"/>
    <property type="match status" value="1"/>
</dbReference>
<feature type="region of interest" description="Disordered" evidence="7">
    <location>
        <begin position="667"/>
        <end position="722"/>
    </location>
</feature>
<evidence type="ECO:0000256" key="7">
    <source>
        <dbReference type="SAM" id="MobiDB-lite"/>
    </source>
</evidence>
<dbReference type="InterPro" id="IPR032396">
    <property type="entry name" value="SAS-6_N"/>
</dbReference>
<feature type="domain" description="Spindle assembly abnormal protein 6 N-terminal" evidence="8">
    <location>
        <begin position="14"/>
        <end position="129"/>
    </location>
</feature>
<feature type="compositionally biased region" description="Polar residues" evidence="7">
    <location>
        <begin position="667"/>
        <end position="695"/>
    </location>
</feature>
<evidence type="ECO:0000313" key="9">
    <source>
        <dbReference type="WBParaSite" id="MCU_001318-RC"/>
    </source>
</evidence>
<comment type="subcellular location">
    <subcellularLocation>
        <location evidence="1">Cytoplasm</location>
        <location evidence="1">Cytoskeleton</location>
        <location evidence="1">Microtubule organizing center</location>
        <location evidence="1">Centrosome</location>
    </subcellularLocation>
</comment>
<keyword evidence="2" id="KW-0963">Cytoplasm</keyword>
<dbReference type="WBParaSite" id="MCU_001318-RC">
    <property type="protein sequence ID" value="MCU_001318-RC"/>
    <property type="gene ID" value="MCU_001318"/>
</dbReference>
<accession>A0A5K3EMH5</accession>
<proteinExistence type="predicted"/>
<dbReference type="CDD" id="cd10142">
    <property type="entry name" value="HD_SAS6_N"/>
    <property type="match status" value="1"/>
</dbReference>
<protein>
    <submittedName>
        <fullName evidence="9">SAS-6_N domain-containing protein</fullName>
    </submittedName>
</protein>
<dbReference type="GO" id="GO:0005814">
    <property type="term" value="C:centriole"/>
    <property type="evidence" value="ECO:0007669"/>
    <property type="project" value="TreeGrafter"/>
</dbReference>
<dbReference type="SUPFAM" id="SSF57997">
    <property type="entry name" value="Tropomyosin"/>
    <property type="match status" value="1"/>
</dbReference>
<feature type="compositionally biased region" description="Polar residues" evidence="7">
    <location>
        <begin position="705"/>
        <end position="715"/>
    </location>
</feature>
<dbReference type="GO" id="GO:0005813">
    <property type="term" value="C:centrosome"/>
    <property type="evidence" value="ECO:0007669"/>
    <property type="project" value="UniProtKB-SubCell"/>
</dbReference>
<dbReference type="PANTHER" id="PTHR44281:SF2">
    <property type="entry name" value="SPINDLE ASSEMBLY ABNORMAL PROTEIN 6 HOMOLOG"/>
    <property type="match status" value="1"/>
</dbReference>